<reference evidence="3" key="1">
    <citation type="journal article" date="2020" name="Nature">
        <title>Giant virus diversity and host interactions through global metagenomics.</title>
        <authorList>
            <person name="Schulz F."/>
            <person name="Roux S."/>
            <person name="Paez-Espino D."/>
            <person name="Jungbluth S."/>
            <person name="Walsh D.A."/>
            <person name="Denef V.J."/>
            <person name="McMahon K.D."/>
            <person name="Konstantinidis K.T."/>
            <person name="Eloe-Fadrosh E.A."/>
            <person name="Kyrpides N.C."/>
            <person name="Woyke T."/>
        </authorList>
    </citation>
    <scope>NUCLEOTIDE SEQUENCE</scope>
    <source>
        <strain evidence="3">GVMAG-M-3300023174-124</strain>
    </source>
</reference>
<keyword evidence="2" id="KW-0040">ANK repeat</keyword>
<dbReference type="PROSITE" id="PS50088">
    <property type="entry name" value="ANK_REPEAT"/>
    <property type="match status" value="1"/>
</dbReference>
<dbReference type="SMART" id="SM00248">
    <property type="entry name" value="ANK"/>
    <property type="match status" value="2"/>
</dbReference>
<proteinExistence type="predicted"/>
<dbReference type="InterPro" id="IPR002110">
    <property type="entry name" value="Ankyrin_rpt"/>
</dbReference>
<protein>
    <submittedName>
        <fullName evidence="3">Uncharacterized protein</fullName>
    </submittedName>
</protein>
<evidence type="ECO:0000256" key="1">
    <source>
        <dbReference type="ARBA" id="ARBA00022737"/>
    </source>
</evidence>
<accession>A0A6C0D6L8</accession>
<dbReference type="InterPro" id="IPR036770">
    <property type="entry name" value="Ankyrin_rpt-contain_sf"/>
</dbReference>
<keyword evidence="1" id="KW-0677">Repeat</keyword>
<dbReference type="SUPFAM" id="SSF48403">
    <property type="entry name" value="Ankyrin repeat"/>
    <property type="match status" value="1"/>
</dbReference>
<dbReference type="PANTHER" id="PTHR24171">
    <property type="entry name" value="ANKYRIN REPEAT DOMAIN-CONTAINING PROTEIN 39-RELATED"/>
    <property type="match status" value="1"/>
</dbReference>
<dbReference type="Pfam" id="PF12796">
    <property type="entry name" value="Ank_2"/>
    <property type="match status" value="1"/>
</dbReference>
<name>A0A6C0D6L8_9ZZZZ</name>
<dbReference type="PANTHER" id="PTHR24171:SF9">
    <property type="entry name" value="ANKYRIN REPEAT DOMAIN-CONTAINING PROTEIN 39"/>
    <property type="match status" value="1"/>
</dbReference>
<dbReference type="Gene3D" id="1.25.40.20">
    <property type="entry name" value="Ankyrin repeat-containing domain"/>
    <property type="match status" value="1"/>
</dbReference>
<evidence type="ECO:0000256" key="2">
    <source>
        <dbReference type="ARBA" id="ARBA00023043"/>
    </source>
</evidence>
<dbReference type="EMBL" id="MN739538">
    <property type="protein sequence ID" value="QHT11774.1"/>
    <property type="molecule type" value="Genomic_DNA"/>
</dbReference>
<dbReference type="AlphaFoldDB" id="A0A6C0D6L8"/>
<evidence type="ECO:0000313" key="3">
    <source>
        <dbReference type="EMBL" id="QHT11774.1"/>
    </source>
</evidence>
<organism evidence="3">
    <name type="scientific">viral metagenome</name>
    <dbReference type="NCBI Taxonomy" id="1070528"/>
    <lineage>
        <taxon>unclassified sequences</taxon>
        <taxon>metagenomes</taxon>
        <taxon>organismal metagenomes</taxon>
    </lineage>
</organism>
<dbReference type="PROSITE" id="PS50297">
    <property type="entry name" value="ANK_REP_REGION"/>
    <property type="match status" value="1"/>
</dbReference>
<sequence length="199" mass="22864">MDPFAKGWQVSSKQPAKVKKIDQDLLNAAYFGNDRDVRKYIAMGGDINFMEDRDGWMGIHYAARWGNIPMLNAYLKAGSDVDSKTKNKETSLHKCARWNTKDCAILLLKNGANPTIKNSDGNIPSDMTNEPETIFLLDHFEEYMNIRREHGIQDISYNTSQKSKFANIKSPVAEYIRNKNRKRSFIFFNPPPPTNRKQN</sequence>